<reference evidence="2 3" key="1">
    <citation type="journal article" date="2009" name="Genome Res.">
        <title>Complete genome of the cellulolytic thermophile Acidothermus cellulolyticus 11B provides insights into its ecophysiological and evolutionary adaptations.</title>
        <authorList>
            <person name="Barabote R.D."/>
            <person name="Xie G."/>
            <person name="Leu D.H."/>
            <person name="Normand P."/>
            <person name="Necsulea A."/>
            <person name="Daubin V."/>
            <person name="Medigue C."/>
            <person name="Adney W.S."/>
            <person name="Xu X.C."/>
            <person name="Lapidus A."/>
            <person name="Parales R.E."/>
            <person name="Detter C."/>
            <person name="Pujic P."/>
            <person name="Bruce D."/>
            <person name="Lavire C."/>
            <person name="Challacombe J.F."/>
            <person name="Brettin T.S."/>
            <person name="Berry A.M."/>
        </authorList>
    </citation>
    <scope>NUCLEOTIDE SEQUENCE [LARGE SCALE GENOMIC DNA]</scope>
    <source>
        <strain evidence="3">ATCC 43068 / DSM 8971 / 11B</strain>
    </source>
</reference>
<sequence>MTRLSPFARQQRSAIIRGMLVTHLAASAAHLPAAAARVLPVPKLSFTIPVIVIFAVLALIALLRKLIGLALIALIVAGAFVAYQSGAFDHWVDKGKQVIEQRSPVR</sequence>
<accession>A0LSN4</accession>
<gene>
    <name evidence="2" type="ordered locus">Acel_0671</name>
</gene>
<evidence type="ECO:0000313" key="2">
    <source>
        <dbReference type="EMBL" id="ABK52444.1"/>
    </source>
</evidence>
<dbReference type="InParanoid" id="A0LSN4"/>
<evidence type="ECO:0000313" key="3">
    <source>
        <dbReference type="Proteomes" id="UP000008221"/>
    </source>
</evidence>
<keyword evidence="1" id="KW-0812">Transmembrane</keyword>
<feature type="transmembrane region" description="Helical" evidence="1">
    <location>
        <begin position="46"/>
        <end position="63"/>
    </location>
</feature>
<name>A0LSN4_ACIC1</name>
<dbReference type="KEGG" id="ace:Acel_0671"/>
<dbReference type="EMBL" id="CP000481">
    <property type="protein sequence ID" value="ABK52444.1"/>
    <property type="molecule type" value="Genomic_DNA"/>
</dbReference>
<feature type="transmembrane region" description="Helical" evidence="1">
    <location>
        <begin position="68"/>
        <end position="86"/>
    </location>
</feature>
<dbReference type="AlphaFoldDB" id="A0LSN4"/>
<proteinExistence type="predicted"/>
<keyword evidence="1" id="KW-0472">Membrane</keyword>
<keyword evidence="3" id="KW-1185">Reference proteome</keyword>
<evidence type="ECO:0000256" key="1">
    <source>
        <dbReference type="SAM" id="Phobius"/>
    </source>
</evidence>
<keyword evidence="1" id="KW-1133">Transmembrane helix</keyword>
<organism evidence="2 3">
    <name type="scientific">Acidothermus cellulolyticus (strain ATCC 43068 / DSM 8971 / 11B)</name>
    <dbReference type="NCBI Taxonomy" id="351607"/>
    <lineage>
        <taxon>Bacteria</taxon>
        <taxon>Bacillati</taxon>
        <taxon>Actinomycetota</taxon>
        <taxon>Actinomycetes</taxon>
        <taxon>Acidothermales</taxon>
        <taxon>Acidothermaceae</taxon>
        <taxon>Acidothermus</taxon>
    </lineage>
</organism>
<protein>
    <submittedName>
        <fullName evidence="2">Uncharacterized protein</fullName>
    </submittedName>
</protein>
<dbReference type="STRING" id="351607.Acel_0671"/>
<dbReference type="Proteomes" id="UP000008221">
    <property type="component" value="Chromosome"/>
</dbReference>
<dbReference type="HOGENOM" id="CLU_2217256_0_0_11"/>